<sequence>MNTDYPYKFDKLETDFKNIIQLNQRIEVKKIHMKEKLMKLKEMHTAMSKSNNKQIFLFSLDSFFFQYKTFSTELENLNKFSSMFRNRTYCDYYKLFKLISKYVNENSDDLKFSVDNNISIPVYKDLEPFYDYGLDNINIVHEQMLLYIKKMYQVLTEKENIINDYATKAHAGYSISNFVNTLCHENNILKGQIDLYINYTSFFHISQQKQIKRLHDNYMEFDREVETNLNSDHAYSFDDLTALDQTNEKSGDNIPSPITKDDNIEKPQLVVTDISNILQSNELKKIDANNLPVFTEIKTNIANDAEK</sequence>
<name>A0A6C0IPN4_9ZZZZ</name>
<reference evidence="1" key="1">
    <citation type="journal article" date="2020" name="Nature">
        <title>Giant virus diversity and host interactions through global metagenomics.</title>
        <authorList>
            <person name="Schulz F."/>
            <person name="Roux S."/>
            <person name="Paez-Espino D."/>
            <person name="Jungbluth S."/>
            <person name="Walsh D.A."/>
            <person name="Denef V.J."/>
            <person name="McMahon K.D."/>
            <person name="Konstantinidis K.T."/>
            <person name="Eloe-Fadrosh E.A."/>
            <person name="Kyrpides N.C."/>
            <person name="Woyke T."/>
        </authorList>
    </citation>
    <scope>NUCLEOTIDE SEQUENCE</scope>
    <source>
        <strain evidence="1">GVMAG-M-3300024261-26</strain>
    </source>
</reference>
<protein>
    <submittedName>
        <fullName evidence="1">Uncharacterized protein</fullName>
    </submittedName>
</protein>
<accession>A0A6C0IPN4</accession>
<proteinExistence type="predicted"/>
<evidence type="ECO:0000313" key="1">
    <source>
        <dbReference type="EMBL" id="QHT94769.1"/>
    </source>
</evidence>
<dbReference type="EMBL" id="MN740230">
    <property type="protein sequence ID" value="QHT94769.1"/>
    <property type="molecule type" value="Genomic_DNA"/>
</dbReference>
<dbReference type="AlphaFoldDB" id="A0A6C0IPN4"/>
<organism evidence="1">
    <name type="scientific">viral metagenome</name>
    <dbReference type="NCBI Taxonomy" id="1070528"/>
    <lineage>
        <taxon>unclassified sequences</taxon>
        <taxon>metagenomes</taxon>
        <taxon>organismal metagenomes</taxon>
    </lineage>
</organism>